<dbReference type="AlphaFoldDB" id="A0AAN9TYY7"/>
<comment type="caution">
    <text evidence="1">The sequence shown here is derived from an EMBL/GenBank/DDBJ whole genome shotgun (WGS) entry which is preliminary data.</text>
</comment>
<keyword evidence="2" id="KW-1185">Reference proteome</keyword>
<reference evidence="1 2" key="1">
    <citation type="submission" date="2024-03" db="EMBL/GenBank/DDBJ databases">
        <title>Adaptation during the transition from Ophiocordyceps entomopathogen to insect associate is accompanied by gene loss and intensified selection.</title>
        <authorList>
            <person name="Ward C.M."/>
            <person name="Onetto C.A."/>
            <person name="Borneman A.R."/>
        </authorList>
    </citation>
    <scope>NUCLEOTIDE SEQUENCE [LARGE SCALE GENOMIC DNA]</scope>
    <source>
        <strain evidence="1">AWRI1</strain>
        <tissue evidence="1">Single Adult Female</tissue>
    </source>
</reference>
<gene>
    <name evidence="1" type="ORF">V9T40_010029</name>
</gene>
<evidence type="ECO:0000313" key="1">
    <source>
        <dbReference type="EMBL" id="KAK7597804.1"/>
    </source>
</evidence>
<protein>
    <submittedName>
        <fullName evidence="1">Uncharacterized protein</fullName>
    </submittedName>
</protein>
<organism evidence="1 2">
    <name type="scientific">Parthenolecanium corni</name>
    <dbReference type="NCBI Taxonomy" id="536013"/>
    <lineage>
        <taxon>Eukaryota</taxon>
        <taxon>Metazoa</taxon>
        <taxon>Ecdysozoa</taxon>
        <taxon>Arthropoda</taxon>
        <taxon>Hexapoda</taxon>
        <taxon>Insecta</taxon>
        <taxon>Pterygota</taxon>
        <taxon>Neoptera</taxon>
        <taxon>Paraneoptera</taxon>
        <taxon>Hemiptera</taxon>
        <taxon>Sternorrhyncha</taxon>
        <taxon>Coccoidea</taxon>
        <taxon>Coccidae</taxon>
        <taxon>Parthenolecanium</taxon>
    </lineage>
</organism>
<accession>A0AAN9TYY7</accession>
<evidence type="ECO:0000313" key="2">
    <source>
        <dbReference type="Proteomes" id="UP001367676"/>
    </source>
</evidence>
<dbReference type="Proteomes" id="UP001367676">
    <property type="component" value="Unassembled WGS sequence"/>
</dbReference>
<dbReference type="EMBL" id="JBBCAQ010000017">
    <property type="protein sequence ID" value="KAK7597804.1"/>
    <property type="molecule type" value="Genomic_DNA"/>
</dbReference>
<sequence length="401" mass="46313">MTLERRKEICRDFSSLPLFEDNNMELADDEQLKSDTNVSKALRKESPEWVKMIEENDDIISLSDAERLLICASILEAPYYKLQNLEVDKKWMENTHRADIYRRSIEFSNEYNNSDKLSLICILCVYRGAILSKTVEEQKEICLDILNSIYFRKDQIEFAEDKVVKNLDSTSNIGDEDEKIVVKKMMIPPETIITNHEIFLKCYGKKEKTGKPPTVFPKYISSAFETKVFHVSLESGQGDGPRSLVPEEIYDVTISPEYVFNLDQYEVEDLYAGIRENIDALRKESPEYITMVEDNDDIQALSNDERLTLCGSILATQYFQSKNIEFDLVSTEDTSERDIYIKTLPLNSFKGISGKYVIFSDNVLCNYEYIILTLFKSKVDADFNFNIKQMGLFDSEKCGVI</sequence>
<name>A0AAN9TYY7_9HEMI</name>
<proteinExistence type="predicted"/>